<dbReference type="Proteomes" id="UP000192276">
    <property type="component" value="Unassembled WGS sequence"/>
</dbReference>
<comment type="caution">
    <text evidence="2">The sequence shown here is derived from an EMBL/GenBank/DDBJ whole genome shotgun (WGS) entry which is preliminary data.</text>
</comment>
<gene>
    <name evidence="2" type="ORF">A4R26_23480</name>
</gene>
<keyword evidence="1" id="KW-0732">Signal</keyword>
<dbReference type="OrthoDB" id="5134860at2"/>
<dbReference type="EMBL" id="LWBP01000190">
    <property type="protein sequence ID" value="OQP57872.1"/>
    <property type="molecule type" value="Genomic_DNA"/>
</dbReference>
<keyword evidence="3" id="KW-1185">Reference proteome</keyword>
<dbReference type="RefSeq" id="WP_081166787.1">
    <property type="nucleotide sequence ID" value="NZ_LWBP01000190.1"/>
</dbReference>
<organism evidence="2 3">
    <name type="scientific">Niastella populi</name>
    <dbReference type="NCBI Taxonomy" id="550983"/>
    <lineage>
        <taxon>Bacteria</taxon>
        <taxon>Pseudomonadati</taxon>
        <taxon>Bacteroidota</taxon>
        <taxon>Chitinophagia</taxon>
        <taxon>Chitinophagales</taxon>
        <taxon>Chitinophagaceae</taxon>
        <taxon>Niastella</taxon>
    </lineage>
</organism>
<feature type="signal peptide" evidence="1">
    <location>
        <begin position="1"/>
        <end position="23"/>
    </location>
</feature>
<evidence type="ECO:0000256" key="1">
    <source>
        <dbReference type="SAM" id="SignalP"/>
    </source>
</evidence>
<evidence type="ECO:0000313" key="2">
    <source>
        <dbReference type="EMBL" id="OQP57872.1"/>
    </source>
</evidence>
<reference evidence="3" key="1">
    <citation type="submission" date="2016-04" db="EMBL/GenBank/DDBJ databases">
        <authorList>
            <person name="Chen L."/>
            <person name="Zhuang W."/>
            <person name="Wang G."/>
        </authorList>
    </citation>
    <scope>NUCLEOTIDE SEQUENCE [LARGE SCALE GENOMIC DNA]</scope>
    <source>
        <strain evidence="3">208</strain>
    </source>
</reference>
<protein>
    <submittedName>
        <fullName evidence="2">Uncharacterized protein</fullName>
    </submittedName>
</protein>
<sequence>MNYSKYYPLSLIALIFFFGSASNSCSKSTKTGPAEIPVSSLDTITPTGGVPPLFWQERWLDHRQYLTRVAYNEHVAVYYDNNMERTITWPLDFMTDVWKYTKSVYGDFGNENRLYCVFHRRNYSGGRTGNIFDEADDYRSLADVATDGSFEKPEGWNIDAIVHEVAHVVEGSAYGVHESPAYTVWGDSKWAEIYQYDVYMGIGKTAEAERMKSLYMEQADNFPVEGTKWFKNWFWPIYNNYGKSKVLANYFKLLSIHFPKKNIPSGVEYTRRMNLGEFIHFYSGAAGVNLKAQATTAFGWSSTTDAQFNKARQDFPGITY</sequence>
<proteinExistence type="predicted"/>
<feature type="chain" id="PRO_5012099417" evidence="1">
    <location>
        <begin position="24"/>
        <end position="320"/>
    </location>
</feature>
<name>A0A1V9FHP2_9BACT</name>
<dbReference type="STRING" id="550983.A4R26_23480"/>
<accession>A0A1V9FHP2</accession>
<dbReference type="AlphaFoldDB" id="A0A1V9FHP2"/>
<evidence type="ECO:0000313" key="3">
    <source>
        <dbReference type="Proteomes" id="UP000192276"/>
    </source>
</evidence>